<reference evidence="2 3" key="1">
    <citation type="submission" date="2024-06" db="EMBL/GenBank/DDBJ databases">
        <title>The draft genome of Grus japonensis, version 3.</title>
        <authorList>
            <person name="Nabeshima K."/>
            <person name="Suzuki S."/>
            <person name="Onuma M."/>
        </authorList>
    </citation>
    <scope>NUCLEOTIDE SEQUENCE [LARGE SCALE GENOMIC DNA]</scope>
    <source>
        <strain evidence="2 3">451A</strain>
    </source>
</reference>
<dbReference type="AlphaFoldDB" id="A0ABC9X944"/>
<feature type="region of interest" description="Disordered" evidence="1">
    <location>
        <begin position="1"/>
        <end position="53"/>
    </location>
</feature>
<organism evidence="2 3">
    <name type="scientific">Grus japonensis</name>
    <name type="common">Japanese crane</name>
    <name type="synonym">Red-crowned crane</name>
    <dbReference type="NCBI Taxonomy" id="30415"/>
    <lineage>
        <taxon>Eukaryota</taxon>
        <taxon>Metazoa</taxon>
        <taxon>Chordata</taxon>
        <taxon>Craniata</taxon>
        <taxon>Vertebrata</taxon>
        <taxon>Euteleostomi</taxon>
        <taxon>Archelosauria</taxon>
        <taxon>Archosauria</taxon>
        <taxon>Dinosauria</taxon>
        <taxon>Saurischia</taxon>
        <taxon>Theropoda</taxon>
        <taxon>Coelurosauria</taxon>
        <taxon>Aves</taxon>
        <taxon>Neognathae</taxon>
        <taxon>Neoaves</taxon>
        <taxon>Gruiformes</taxon>
        <taxon>Gruidae</taxon>
        <taxon>Grus</taxon>
    </lineage>
</organism>
<evidence type="ECO:0000313" key="3">
    <source>
        <dbReference type="Proteomes" id="UP001623348"/>
    </source>
</evidence>
<keyword evidence="3" id="KW-1185">Reference proteome</keyword>
<feature type="compositionally biased region" description="Basic and acidic residues" evidence="1">
    <location>
        <begin position="38"/>
        <end position="48"/>
    </location>
</feature>
<sequence length="106" mass="11830">MVTATGPVSSTVIIKQDGVQGPSKDALQHLRNRVSSRHTSDTAQERSKRPSLSLNGVTGQRFFVILEQPLDINHCSLRYPGSFSFSCNVWCLEMKFFEEDSQPIGM</sequence>
<comment type="caution">
    <text evidence="2">The sequence shown here is derived from an EMBL/GenBank/DDBJ whole genome shotgun (WGS) entry which is preliminary data.</text>
</comment>
<evidence type="ECO:0000313" key="2">
    <source>
        <dbReference type="EMBL" id="GAB0194074.1"/>
    </source>
</evidence>
<dbReference type="Proteomes" id="UP001623348">
    <property type="component" value="Unassembled WGS sequence"/>
</dbReference>
<feature type="compositionally biased region" description="Polar residues" evidence="1">
    <location>
        <begin position="1"/>
        <end position="13"/>
    </location>
</feature>
<evidence type="ECO:0000256" key="1">
    <source>
        <dbReference type="SAM" id="MobiDB-lite"/>
    </source>
</evidence>
<gene>
    <name evidence="2" type="ORF">GRJ2_001872700</name>
</gene>
<name>A0ABC9X944_GRUJA</name>
<dbReference type="EMBL" id="BAAFJT010000010">
    <property type="protein sequence ID" value="GAB0194074.1"/>
    <property type="molecule type" value="Genomic_DNA"/>
</dbReference>
<accession>A0ABC9X944</accession>
<protein>
    <submittedName>
        <fullName evidence="2">Uncharacterized protein</fullName>
    </submittedName>
</protein>
<proteinExistence type="predicted"/>